<evidence type="ECO:0000313" key="1">
    <source>
        <dbReference type="EMBL" id="ADU27713.1"/>
    </source>
</evidence>
<proteinExistence type="predicted"/>
<dbReference type="eggNOG" id="ENOG50332QD">
    <property type="taxonomic scope" value="Bacteria"/>
</dbReference>
<name>E6U433_ETHHY</name>
<dbReference type="EMBL" id="CP002400">
    <property type="protein sequence ID" value="ADU27713.1"/>
    <property type="molecule type" value="Genomic_DNA"/>
</dbReference>
<dbReference type="STRING" id="663278.Ethha_2196"/>
<dbReference type="KEGG" id="eha:Ethha_2196"/>
<organism evidence="1 2">
    <name type="scientific">Ethanoligenens harbinense (strain DSM 18485 / JCM 12961 / CGMCC 1.5033 / YUAN-3)</name>
    <dbReference type="NCBI Taxonomy" id="663278"/>
    <lineage>
        <taxon>Bacteria</taxon>
        <taxon>Bacillati</taxon>
        <taxon>Bacillota</taxon>
        <taxon>Clostridia</taxon>
        <taxon>Eubacteriales</taxon>
        <taxon>Oscillospiraceae</taxon>
        <taxon>Ethanoligenens</taxon>
    </lineage>
</organism>
<dbReference type="Proteomes" id="UP000001551">
    <property type="component" value="Chromosome"/>
</dbReference>
<protein>
    <submittedName>
        <fullName evidence="1">Uncharacterized protein</fullName>
    </submittedName>
</protein>
<dbReference type="HOGENOM" id="CLU_1956288_0_0_9"/>
<dbReference type="AlphaFoldDB" id="E6U433"/>
<gene>
    <name evidence="1" type="ordered locus">Ethha_2196</name>
</gene>
<dbReference type="RefSeq" id="WP_013486061.1">
    <property type="nucleotide sequence ID" value="NC_014828.1"/>
</dbReference>
<accession>E6U433</accession>
<evidence type="ECO:0000313" key="2">
    <source>
        <dbReference type="Proteomes" id="UP000001551"/>
    </source>
</evidence>
<keyword evidence="2" id="KW-1185">Reference proteome</keyword>
<reference evidence="1 2" key="1">
    <citation type="submission" date="2010-12" db="EMBL/GenBank/DDBJ databases">
        <title>Complete sequence of Ethanoligenens harbinense YUAN-3.</title>
        <authorList>
            <person name="Lucas S."/>
            <person name="Copeland A."/>
            <person name="Lapidus A."/>
            <person name="Cheng J.-F."/>
            <person name="Bruce D."/>
            <person name="Goodwin L."/>
            <person name="Pitluck S."/>
            <person name="Chertkov O."/>
            <person name="Misra M."/>
            <person name="Detter J.C."/>
            <person name="Han C."/>
            <person name="Tapia R."/>
            <person name="Land M."/>
            <person name="Hauser L."/>
            <person name="Jeffries C."/>
            <person name="Kyrpides N."/>
            <person name="Ivanova N."/>
            <person name="Mikhailova N."/>
            <person name="Wang A."/>
            <person name="Mouttaki H."/>
            <person name="He Z."/>
            <person name="Zhou J."/>
            <person name="Hemme C.L."/>
            <person name="Woyke T."/>
        </authorList>
    </citation>
    <scope>NUCLEOTIDE SEQUENCE [LARGE SCALE GENOMIC DNA]</scope>
    <source>
        <strain evidence="2">DSM 18485 / JCM 12961 / CGMCC 1.5033 / YUAN-3</strain>
    </source>
</reference>
<sequence length="128" mass="13352">MNDYLGTGTGQQHCACETPAGMANTGGSSSAAYQTGTAATGVTTGYNAGISQGGMAVLDSTQFLNGYLRSFIGRSVTVEFLFGTGTLSDRTGTLMNVGANYITLREFGTSNLLVCDFFSIKLVRVYQG</sequence>